<dbReference type="AlphaFoldDB" id="A0A7V3E821"/>
<proteinExistence type="predicted"/>
<dbReference type="Gene3D" id="1.20.120.520">
    <property type="entry name" value="nmb1532 protein domain like"/>
    <property type="match status" value="1"/>
</dbReference>
<dbReference type="InterPro" id="IPR012312">
    <property type="entry name" value="Hemerythrin-like"/>
</dbReference>
<name>A0A7V3E821_9BACT</name>
<sequence>MKRHESIAVLSRDHQKGLMLAQLLKKDAPAYKGLSTDLIGKMNYAKETFENDLIQHFVDEEKILFPSVKGRYSTSDKLINELCEEHKYFTEKIPSLKSSNGLADELNVIGHKLEEHIRKEERVLFNIIQDLLNESELEDVKLKIEKSRENFTKSCKKN</sequence>
<feature type="domain" description="Hemerythrin-like" evidence="1">
    <location>
        <begin position="7"/>
        <end position="126"/>
    </location>
</feature>
<accession>A0A7V3E821</accession>
<protein>
    <submittedName>
        <fullName evidence="2">Hemerythrin domain-containing protein</fullName>
    </submittedName>
</protein>
<gene>
    <name evidence="2" type="ORF">ENS31_10500</name>
</gene>
<evidence type="ECO:0000259" key="1">
    <source>
        <dbReference type="Pfam" id="PF01814"/>
    </source>
</evidence>
<organism evidence="2">
    <name type="scientific">Ignavibacterium album</name>
    <dbReference type="NCBI Taxonomy" id="591197"/>
    <lineage>
        <taxon>Bacteria</taxon>
        <taxon>Pseudomonadati</taxon>
        <taxon>Ignavibacteriota</taxon>
        <taxon>Ignavibacteria</taxon>
        <taxon>Ignavibacteriales</taxon>
        <taxon>Ignavibacteriaceae</taxon>
        <taxon>Ignavibacterium</taxon>
    </lineage>
</organism>
<reference evidence="2" key="1">
    <citation type="journal article" date="2020" name="mSystems">
        <title>Genome- and Community-Level Interaction Insights into Carbon Utilization and Element Cycling Functions of Hydrothermarchaeota in Hydrothermal Sediment.</title>
        <authorList>
            <person name="Zhou Z."/>
            <person name="Liu Y."/>
            <person name="Xu W."/>
            <person name="Pan J."/>
            <person name="Luo Z.H."/>
            <person name="Li M."/>
        </authorList>
    </citation>
    <scope>NUCLEOTIDE SEQUENCE [LARGE SCALE GENOMIC DNA]</scope>
    <source>
        <strain evidence="2">SpSt-479</strain>
    </source>
</reference>
<dbReference type="Pfam" id="PF01814">
    <property type="entry name" value="Hemerythrin"/>
    <property type="match status" value="1"/>
</dbReference>
<dbReference type="GO" id="GO:0005886">
    <property type="term" value="C:plasma membrane"/>
    <property type="evidence" value="ECO:0007669"/>
    <property type="project" value="TreeGrafter"/>
</dbReference>
<dbReference type="PANTHER" id="PTHR39966">
    <property type="entry name" value="BLL2471 PROTEIN-RELATED"/>
    <property type="match status" value="1"/>
</dbReference>
<dbReference type="EMBL" id="DSUJ01000008">
    <property type="protein sequence ID" value="HFI91937.1"/>
    <property type="molecule type" value="Genomic_DNA"/>
</dbReference>
<evidence type="ECO:0000313" key="2">
    <source>
        <dbReference type="EMBL" id="HFI91937.1"/>
    </source>
</evidence>
<comment type="caution">
    <text evidence="2">The sequence shown here is derived from an EMBL/GenBank/DDBJ whole genome shotgun (WGS) entry which is preliminary data.</text>
</comment>
<dbReference type="PANTHER" id="PTHR39966:SF1">
    <property type="entry name" value="HEMERYTHRIN-LIKE DOMAIN-CONTAINING PROTEIN"/>
    <property type="match status" value="1"/>
</dbReference>